<evidence type="ECO:0000256" key="8">
    <source>
        <dbReference type="HAMAP-Rule" id="MF_00059"/>
    </source>
</evidence>
<dbReference type="GO" id="GO:0000428">
    <property type="term" value="C:DNA-directed RNA polymerase complex"/>
    <property type="evidence" value="ECO:0007669"/>
    <property type="project" value="UniProtKB-KW"/>
</dbReference>
<gene>
    <name evidence="8 10" type="primary">rpoA</name>
</gene>
<protein>
    <recommendedName>
        <fullName evidence="8">DNA-directed RNA polymerase subunit alpha</fullName>
        <shortName evidence="8">RNAP subunit alpha</shortName>
        <ecNumber evidence="8">2.7.7.6</ecNumber>
    </recommendedName>
    <alternativeName>
        <fullName evidence="8">RNA polymerase subunit alpha</fullName>
    </alternativeName>
    <alternativeName>
        <fullName evidence="8">Transcriptase subunit alpha</fullName>
    </alternativeName>
</protein>
<comment type="domain">
    <text evidence="8">The N-terminal domain is essential for RNAP assembly and basal transcription, whereas the C-terminal domain is involved in interaction with transcriptional regulators and with upstream promoter elements.</text>
</comment>
<dbReference type="Pfam" id="PF03118">
    <property type="entry name" value="RNA_pol_A_CTD"/>
    <property type="match status" value="1"/>
</dbReference>
<comment type="subunit">
    <text evidence="8">Homodimer. The RNAP catalytic core consists of 2 alpha, 1 beta, 1 beta' and 1 omega subunit. When a sigma factor is associated with the core the holoenzyme is formed, which can initiate transcription.</text>
</comment>
<feature type="region of interest" description="Alpha N-terminal domain (alpha-NTD)" evidence="8">
    <location>
        <begin position="1"/>
        <end position="227"/>
    </location>
</feature>
<dbReference type="SUPFAM" id="SSF56553">
    <property type="entry name" value="Insert subdomain of RNA polymerase alpha subunit"/>
    <property type="match status" value="1"/>
</dbReference>
<dbReference type="SUPFAM" id="SSF47789">
    <property type="entry name" value="C-terminal domain of RNA polymerase alpha subunit"/>
    <property type="match status" value="1"/>
</dbReference>
<dbReference type="FunFam" id="2.170.120.12:FF:000001">
    <property type="entry name" value="DNA-directed RNA polymerase subunit alpha"/>
    <property type="match status" value="1"/>
</dbReference>
<dbReference type="CDD" id="cd06928">
    <property type="entry name" value="RNAP_alpha_NTD"/>
    <property type="match status" value="1"/>
</dbReference>
<dbReference type="RefSeq" id="YP_277420.1">
    <property type="nucleotide sequence ID" value="NC_007288.1"/>
</dbReference>
<dbReference type="InterPro" id="IPR011773">
    <property type="entry name" value="DNA-dir_RpoA"/>
</dbReference>
<dbReference type="NCBIfam" id="NF003519">
    <property type="entry name" value="PRK05182.2-5"/>
    <property type="match status" value="1"/>
</dbReference>
<dbReference type="GO" id="GO:0046983">
    <property type="term" value="F:protein dimerization activity"/>
    <property type="evidence" value="ECO:0007669"/>
    <property type="project" value="InterPro"/>
</dbReference>
<sequence>MFQVQCLESAQKAATENVAKFCIEPLSKGQGITIGNALRRTLLSNIPGTAIVGTRISGVDHEFSVIPGVKEDALEILLNLKQLVFKGNLNEPIITRLNIQGPCIVTAGDIDIPTDLELIDPQQYIATITDFSHLEMEFILEQGESYVLSEKTASNNPRGFLAVDAVFTPIKKVNFFVETSSSKERLEKERLIIEIETNGSILPLEALNLAAERLSSLFKLVNSADLTAEFPTEVENIVQVSQTDVTGVLIEELELSVRAYNCLKRAQIHTLGELLKYSKENLLEFKNFGQKSANEVCENLHERFNLTLN</sequence>
<dbReference type="GO" id="GO:0006351">
    <property type="term" value="P:DNA-templated transcription"/>
    <property type="evidence" value="ECO:0007669"/>
    <property type="project" value="UniProtKB-UniRule"/>
</dbReference>
<comment type="similarity">
    <text evidence="2 8">Belongs to the RNA polymerase alpha chain family.</text>
</comment>
<dbReference type="InterPro" id="IPR036643">
    <property type="entry name" value="RNApol_insert_sf"/>
</dbReference>
<accession>H9LTD0</accession>
<dbReference type="Pfam" id="PF01193">
    <property type="entry name" value="RNA_pol_L"/>
    <property type="match status" value="1"/>
</dbReference>
<geneLocation type="plastid" evidence="10"/>
<dbReference type="Gene3D" id="2.170.120.12">
    <property type="entry name" value="DNA-directed RNA polymerase, insert domain"/>
    <property type="match status" value="1"/>
</dbReference>
<dbReference type="Pfam" id="PF01000">
    <property type="entry name" value="RNA_pol_A_bac"/>
    <property type="match status" value="1"/>
</dbReference>
<dbReference type="EC" id="2.7.7.6" evidence="8"/>
<evidence type="ECO:0000256" key="1">
    <source>
        <dbReference type="ARBA" id="ARBA00004026"/>
    </source>
</evidence>
<dbReference type="InterPro" id="IPR011263">
    <property type="entry name" value="DNA-dir_RNA_pol_RpoA/D/Rpb3"/>
</dbReference>
<dbReference type="AlphaFoldDB" id="H9LTD0"/>
<proteinExistence type="inferred from homology"/>
<dbReference type="GO" id="GO:0003899">
    <property type="term" value="F:DNA-directed RNA polymerase activity"/>
    <property type="evidence" value="ECO:0007669"/>
    <property type="project" value="UniProtKB-UniRule"/>
</dbReference>
<dbReference type="GO" id="GO:0003677">
    <property type="term" value="F:DNA binding"/>
    <property type="evidence" value="ECO:0007669"/>
    <property type="project" value="UniProtKB-UniRule"/>
</dbReference>
<dbReference type="Gene3D" id="3.30.1360.10">
    <property type="entry name" value="RNA polymerase, RBP11-like subunit"/>
    <property type="match status" value="1"/>
</dbReference>
<evidence type="ECO:0000259" key="9">
    <source>
        <dbReference type="SMART" id="SM00662"/>
    </source>
</evidence>
<keyword evidence="5 8" id="KW-0548">Nucleotidyltransferase</keyword>
<evidence type="ECO:0000256" key="5">
    <source>
        <dbReference type="ARBA" id="ARBA00022695"/>
    </source>
</evidence>
<dbReference type="SMR" id="H9LTD0"/>
<evidence type="ECO:0000256" key="4">
    <source>
        <dbReference type="ARBA" id="ARBA00022679"/>
    </source>
</evidence>
<dbReference type="InterPro" id="IPR011260">
    <property type="entry name" value="RNAP_asu_C"/>
</dbReference>
<dbReference type="HAMAP" id="MF_00059">
    <property type="entry name" value="RNApol_bact_RpoA"/>
    <property type="match status" value="1"/>
</dbReference>
<dbReference type="GO" id="GO:0005737">
    <property type="term" value="C:cytoplasm"/>
    <property type="evidence" value="ECO:0007669"/>
    <property type="project" value="UniProtKB-ARBA"/>
</dbReference>
<organism evidence="10">
    <name type="scientific">Emiliania huxleyi</name>
    <name type="common">Coccolithophore</name>
    <name type="synonym">Pontosphaera huxleyi</name>
    <dbReference type="NCBI Taxonomy" id="2903"/>
    <lineage>
        <taxon>Eukaryota</taxon>
        <taxon>Haptista</taxon>
        <taxon>Haptophyta</taxon>
        <taxon>Prymnesiophyceae</taxon>
        <taxon>Isochrysidales</taxon>
        <taxon>Noelaerhabdaceae</taxon>
        <taxon>Emiliania</taxon>
    </lineage>
</organism>
<dbReference type="SMART" id="SM00662">
    <property type="entry name" value="RPOLD"/>
    <property type="match status" value="1"/>
</dbReference>
<comment type="catalytic activity">
    <reaction evidence="7 8">
        <text>RNA(n) + a ribonucleoside 5'-triphosphate = RNA(n+1) + diphosphate</text>
        <dbReference type="Rhea" id="RHEA:21248"/>
        <dbReference type="Rhea" id="RHEA-COMP:14527"/>
        <dbReference type="Rhea" id="RHEA-COMP:17342"/>
        <dbReference type="ChEBI" id="CHEBI:33019"/>
        <dbReference type="ChEBI" id="CHEBI:61557"/>
        <dbReference type="ChEBI" id="CHEBI:140395"/>
        <dbReference type="EC" id="2.7.7.6"/>
    </reaction>
</comment>
<dbReference type="NCBIfam" id="TIGR02027">
    <property type="entry name" value="rpoA"/>
    <property type="match status" value="1"/>
</dbReference>
<keyword evidence="4 8" id="KW-0808">Transferase</keyword>
<keyword evidence="6 8" id="KW-0804">Transcription</keyword>
<comment type="function">
    <text evidence="1 8">DNA-dependent RNA polymerase catalyzes the transcription of DNA into RNA using the four ribonucleoside triphosphates as substrates.</text>
</comment>
<evidence type="ECO:0000256" key="7">
    <source>
        <dbReference type="ARBA" id="ARBA00048552"/>
    </source>
</evidence>
<evidence type="ECO:0000256" key="6">
    <source>
        <dbReference type="ARBA" id="ARBA00023163"/>
    </source>
</evidence>
<keyword evidence="10" id="KW-0934">Plastid</keyword>
<dbReference type="InterPro" id="IPR036603">
    <property type="entry name" value="RBP11-like"/>
</dbReference>
<dbReference type="Gene3D" id="1.10.150.20">
    <property type="entry name" value="5' to 3' exonuclease, C-terminal subdomain"/>
    <property type="match status" value="1"/>
</dbReference>
<evidence type="ECO:0000256" key="3">
    <source>
        <dbReference type="ARBA" id="ARBA00022478"/>
    </source>
</evidence>
<feature type="region of interest" description="Alpha C-terminal domain (alpha-CTD)" evidence="8">
    <location>
        <begin position="245"/>
        <end position="309"/>
    </location>
</feature>
<dbReference type="GeneID" id="3562523"/>
<evidence type="ECO:0000256" key="2">
    <source>
        <dbReference type="ARBA" id="ARBA00007123"/>
    </source>
</evidence>
<reference evidence="10" key="1">
    <citation type="journal article" date="2012" name="J. Eukaryot. Microbiol.">
        <title>Twenty-Fold Difference in Evolutionary Rates between the Mitochondrial and Plastid Genomes of Species with Secondary Red Plastids.</title>
        <authorList>
            <person name="Smith D.R."/>
            <person name="Keeling P.J."/>
        </authorList>
    </citation>
    <scope>NUCLEOTIDE SEQUENCE</scope>
</reference>
<keyword evidence="3 8" id="KW-0240">DNA-directed RNA polymerase</keyword>
<feature type="domain" description="DNA-directed RNA polymerase RpoA/D/Rpb3-type" evidence="9">
    <location>
        <begin position="18"/>
        <end position="224"/>
    </location>
</feature>
<dbReference type="InterPro" id="IPR011262">
    <property type="entry name" value="DNA-dir_RNA_pol_insert"/>
</dbReference>
<dbReference type="SUPFAM" id="SSF55257">
    <property type="entry name" value="RBP11-like subunits of RNA polymerase"/>
    <property type="match status" value="1"/>
</dbReference>
<evidence type="ECO:0000313" key="10">
    <source>
        <dbReference type="EMBL" id="AEI29577.1"/>
    </source>
</evidence>
<dbReference type="EMBL" id="JN022705">
    <property type="protein sequence ID" value="AEI29577.1"/>
    <property type="molecule type" value="Genomic_DNA"/>
</dbReference>
<name>H9LTD0_EMIHU</name>